<dbReference type="AlphaFoldDB" id="A0A1S3D8K0"/>
<organism evidence="3 4">
    <name type="scientific">Diaphorina citri</name>
    <name type="common">Asian citrus psyllid</name>
    <dbReference type="NCBI Taxonomy" id="121845"/>
    <lineage>
        <taxon>Eukaryota</taxon>
        <taxon>Metazoa</taxon>
        <taxon>Ecdysozoa</taxon>
        <taxon>Arthropoda</taxon>
        <taxon>Hexapoda</taxon>
        <taxon>Insecta</taxon>
        <taxon>Pterygota</taxon>
        <taxon>Neoptera</taxon>
        <taxon>Paraneoptera</taxon>
        <taxon>Hemiptera</taxon>
        <taxon>Sternorrhyncha</taxon>
        <taxon>Psylloidea</taxon>
        <taxon>Psyllidae</taxon>
        <taxon>Diaphorininae</taxon>
        <taxon>Diaphorina</taxon>
    </lineage>
</organism>
<evidence type="ECO:0000256" key="1">
    <source>
        <dbReference type="SAM" id="MobiDB-lite"/>
    </source>
</evidence>
<protein>
    <submittedName>
        <fullName evidence="4 5">Uncharacterized protein LOC103513601 isoform X1</fullName>
    </submittedName>
</protein>
<evidence type="ECO:0000259" key="2">
    <source>
        <dbReference type="Pfam" id="PF13837"/>
    </source>
</evidence>
<dbReference type="InterPro" id="IPR044822">
    <property type="entry name" value="Myb_DNA-bind_4"/>
</dbReference>
<proteinExistence type="predicted"/>
<reference evidence="4 5" key="1">
    <citation type="submission" date="2025-04" db="UniProtKB">
        <authorList>
            <consortium name="RefSeq"/>
        </authorList>
    </citation>
    <scope>IDENTIFICATION</scope>
</reference>
<feature type="compositionally biased region" description="Polar residues" evidence="1">
    <location>
        <begin position="71"/>
        <end position="88"/>
    </location>
</feature>
<evidence type="ECO:0000313" key="5">
    <source>
        <dbReference type="RefSeq" id="XP_026682550.1"/>
    </source>
</evidence>
<dbReference type="GeneID" id="103513601"/>
<sequence length="214" mass="24457">MVWVTLHLLVDAEEVVLQVKVDRTAQHYEDENARNELISSVIMNYRSMNCDYTSVINFKSMSFVESEEAAQEQTIMESSPSASTSGEQSEGFIETPNVADDSLMVSGDMWTVTNVRRLLTLRLERETQFSQPKNRNMLWKQICDIPNKENVPATPLQCSQKYRNLCTTYRNNKQKVGSTGEGEIRWPFFEQMDSVLGCKASSIPPEDTHIVFQL</sequence>
<dbReference type="Gene3D" id="1.10.10.60">
    <property type="entry name" value="Homeodomain-like"/>
    <property type="match status" value="1"/>
</dbReference>
<dbReference type="RefSeq" id="XP_026682550.1">
    <property type="nucleotide sequence ID" value="XM_026826749.1"/>
</dbReference>
<accession>A0A1S3D8K0</accession>
<gene>
    <name evidence="4 5" type="primary">LOC103513601</name>
</gene>
<dbReference type="Pfam" id="PF13837">
    <property type="entry name" value="Myb_DNA-bind_4"/>
    <property type="match status" value="1"/>
</dbReference>
<feature type="domain" description="Myb/SANT-like DNA-binding" evidence="2">
    <location>
        <begin position="108"/>
        <end position="194"/>
    </location>
</feature>
<dbReference type="KEGG" id="dci:103513601"/>
<dbReference type="Proteomes" id="UP000079169">
    <property type="component" value="Unplaced"/>
</dbReference>
<name>A0A1S3D8K0_DIACI</name>
<evidence type="ECO:0000313" key="4">
    <source>
        <dbReference type="RefSeq" id="XP_008476669.1"/>
    </source>
</evidence>
<keyword evidence="3" id="KW-1185">Reference proteome</keyword>
<dbReference type="PaxDb" id="121845-A0A1S3D8K0"/>
<evidence type="ECO:0000313" key="3">
    <source>
        <dbReference type="Proteomes" id="UP000079169"/>
    </source>
</evidence>
<dbReference type="RefSeq" id="XP_008476669.1">
    <property type="nucleotide sequence ID" value="XM_008478447.3"/>
</dbReference>
<feature type="region of interest" description="Disordered" evidence="1">
    <location>
        <begin position="69"/>
        <end position="90"/>
    </location>
</feature>